<dbReference type="AlphaFoldDB" id="A0A949JHE0"/>
<dbReference type="Pfam" id="PF20329">
    <property type="entry name" value="DUF6624"/>
    <property type="match status" value="1"/>
</dbReference>
<protein>
    <submittedName>
        <fullName evidence="1">Uncharacterized protein</fullName>
    </submittedName>
</protein>
<dbReference type="InterPro" id="IPR046732">
    <property type="entry name" value="DUF6624"/>
</dbReference>
<dbReference type="Proteomes" id="UP000694501">
    <property type="component" value="Unassembled WGS sequence"/>
</dbReference>
<evidence type="ECO:0000313" key="2">
    <source>
        <dbReference type="Proteomes" id="UP000694501"/>
    </source>
</evidence>
<dbReference type="RefSeq" id="WP_211040272.1">
    <property type="nucleotide sequence ID" value="NZ_JAELVF020000001.1"/>
</dbReference>
<evidence type="ECO:0000313" key="1">
    <source>
        <dbReference type="EMBL" id="MBU7598933.1"/>
    </source>
</evidence>
<dbReference type="EMBL" id="JAELVF020000001">
    <property type="protein sequence ID" value="MBU7598933.1"/>
    <property type="molecule type" value="Genomic_DNA"/>
</dbReference>
<sequence length="198" mass="20644">MTTTSHTPTQLLEPAPPHPQTARQLLQAAARAAEHRNTLMLSQYTLAEDGAARASRHADYAAAAALRLAIGALGRWPDRTLVGPAAARAATQIAVRSDHLPGLQATALRLLLTATQTGTAPTAHWARLADRCAVGAGSPQDHGTQYLLDGTGLHLLPVTDPADELDARRAEVGLPPASCAEAALLQAFPPPAPQPPRA</sequence>
<reference evidence="1" key="1">
    <citation type="submission" date="2021-06" db="EMBL/GenBank/DDBJ databases">
        <title>Sequencing of actinobacteria type strains.</title>
        <authorList>
            <person name="Nguyen G.-S."/>
            <person name="Wentzel A."/>
        </authorList>
    </citation>
    <scope>NUCLEOTIDE SEQUENCE</scope>
    <source>
        <strain evidence="1">P38-E01</strain>
    </source>
</reference>
<gene>
    <name evidence="1" type="ORF">JGS22_015260</name>
</gene>
<comment type="caution">
    <text evidence="1">The sequence shown here is derived from an EMBL/GenBank/DDBJ whole genome shotgun (WGS) entry which is preliminary data.</text>
</comment>
<name>A0A949JHE0_9ACTN</name>
<keyword evidence="2" id="KW-1185">Reference proteome</keyword>
<organism evidence="1 2">
    <name type="scientific">Streptomyces tardus</name>
    <dbReference type="NCBI Taxonomy" id="2780544"/>
    <lineage>
        <taxon>Bacteria</taxon>
        <taxon>Bacillati</taxon>
        <taxon>Actinomycetota</taxon>
        <taxon>Actinomycetes</taxon>
        <taxon>Kitasatosporales</taxon>
        <taxon>Streptomycetaceae</taxon>
        <taxon>Streptomyces</taxon>
    </lineage>
</organism>
<accession>A0A949JHE0</accession>
<proteinExistence type="predicted"/>